<gene>
    <name evidence="1" type="ORF">KCU98_g5192</name>
</gene>
<protein>
    <submittedName>
        <fullName evidence="1">Uncharacterized protein</fullName>
    </submittedName>
</protein>
<proteinExistence type="predicted"/>
<keyword evidence="2" id="KW-1185">Reference proteome</keyword>
<name>A0A9P8FX73_AURME</name>
<accession>A0A9P8FX73</accession>
<reference evidence="1" key="1">
    <citation type="journal article" date="2021" name="J Fungi (Basel)">
        <title>Virulence traits and population genomics of the black yeast Aureobasidium melanogenum.</title>
        <authorList>
            <person name="Cernosa A."/>
            <person name="Sun X."/>
            <person name="Gostincar C."/>
            <person name="Fang C."/>
            <person name="Gunde-Cimerman N."/>
            <person name="Song Z."/>
        </authorList>
    </citation>
    <scope>NUCLEOTIDE SEQUENCE</scope>
    <source>
        <strain evidence="1">EXF-9298</strain>
    </source>
</reference>
<sequence>MHQFRAEFADFIACLEVPLEDFCENISGWSLCGRRLHLICAEFGDGSIFFLHDIVSPDFLRDKCPMTGQYQATAFKHLHKLGLKEKSEFVGANVVGAQIRRFFSKPFDGLASISSDQD</sequence>
<reference evidence="1" key="2">
    <citation type="submission" date="2021-08" db="EMBL/GenBank/DDBJ databases">
        <authorList>
            <person name="Gostincar C."/>
            <person name="Sun X."/>
            <person name="Song Z."/>
            <person name="Gunde-Cimerman N."/>
        </authorList>
    </citation>
    <scope>NUCLEOTIDE SEQUENCE</scope>
    <source>
        <strain evidence="1">EXF-9298</strain>
    </source>
</reference>
<comment type="caution">
    <text evidence="1">The sequence shown here is derived from an EMBL/GenBank/DDBJ whole genome shotgun (WGS) entry which is preliminary data.</text>
</comment>
<organism evidence="1 2">
    <name type="scientific">Aureobasidium melanogenum</name>
    <name type="common">Aureobasidium pullulans var. melanogenum</name>
    <dbReference type="NCBI Taxonomy" id="46634"/>
    <lineage>
        <taxon>Eukaryota</taxon>
        <taxon>Fungi</taxon>
        <taxon>Dikarya</taxon>
        <taxon>Ascomycota</taxon>
        <taxon>Pezizomycotina</taxon>
        <taxon>Dothideomycetes</taxon>
        <taxon>Dothideomycetidae</taxon>
        <taxon>Dothideales</taxon>
        <taxon>Saccotheciaceae</taxon>
        <taxon>Aureobasidium</taxon>
    </lineage>
</organism>
<evidence type="ECO:0000313" key="1">
    <source>
        <dbReference type="EMBL" id="KAG9984752.1"/>
    </source>
</evidence>
<dbReference type="Proteomes" id="UP000729357">
    <property type="component" value="Unassembled WGS sequence"/>
</dbReference>
<feature type="non-terminal residue" evidence="1">
    <location>
        <position position="118"/>
    </location>
</feature>
<dbReference type="AlphaFoldDB" id="A0A9P8FX73"/>
<evidence type="ECO:0000313" key="2">
    <source>
        <dbReference type="Proteomes" id="UP000729357"/>
    </source>
</evidence>
<dbReference type="EMBL" id="JAHFXS010000461">
    <property type="protein sequence ID" value="KAG9984752.1"/>
    <property type="molecule type" value="Genomic_DNA"/>
</dbReference>